<evidence type="ECO:0000313" key="4">
    <source>
        <dbReference type="Proteomes" id="UP000178106"/>
    </source>
</evidence>
<dbReference type="Proteomes" id="UP000178106">
    <property type="component" value="Unassembled WGS sequence"/>
</dbReference>
<feature type="transmembrane region" description="Helical" evidence="1">
    <location>
        <begin position="134"/>
        <end position="159"/>
    </location>
</feature>
<keyword evidence="1" id="KW-0812">Transmembrane</keyword>
<feature type="transmembrane region" description="Helical" evidence="1">
    <location>
        <begin position="288"/>
        <end position="311"/>
    </location>
</feature>
<feature type="transmembrane region" description="Helical" evidence="1">
    <location>
        <begin position="317"/>
        <end position="337"/>
    </location>
</feature>
<reference evidence="3 4" key="1">
    <citation type="journal article" date="2016" name="Nat. Commun.">
        <title>Thousands of microbial genomes shed light on interconnected biogeochemical processes in an aquifer system.</title>
        <authorList>
            <person name="Anantharaman K."/>
            <person name="Brown C.T."/>
            <person name="Hug L.A."/>
            <person name="Sharon I."/>
            <person name="Castelle C.J."/>
            <person name="Probst A.J."/>
            <person name="Thomas B.C."/>
            <person name="Singh A."/>
            <person name="Wilkins M.J."/>
            <person name="Karaoz U."/>
            <person name="Brodie E.L."/>
            <person name="Williams K.H."/>
            <person name="Hubbard S.S."/>
            <person name="Banfield J.F."/>
        </authorList>
    </citation>
    <scope>NUCLEOTIDE SEQUENCE [LARGE SCALE GENOMIC DNA]</scope>
</reference>
<gene>
    <name evidence="3" type="ORF">A2494_03940</name>
</gene>
<evidence type="ECO:0000256" key="2">
    <source>
        <dbReference type="SAM" id="SignalP"/>
    </source>
</evidence>
<feature type="transmembrane region" description="Helical" evidence="1">
    <location>
        <begin position="403"/>
        <end position="424"/>
    </location>
</feature>
<keyword evidence="1" id="KW-0472">Membrane</keyword>
<comment type="caution">
    <text evidence="3">The sequence shown here is derived from an EMBL/GenBank/DDBJ whole genome shotgun (WGS) entry which is preliminary data.</text>
</comment>
<organism evidence="3 4">
    <name type="scientific">Candidatus Lloydbacteria bacterium RIFOXYC12_FULL_46_25</name>
    <dbReference type="NCBI Taxonomy" id="1798670"/>
    <lineage>
        <taxon>Bacteria</taxon>
        <taxon>Candidatus Lloydiibacteriota</taxon>
    </lineage>
</organism>
<evidence type="ECO:0000313" key="3">
    <source>
        <dbReference type="EMBL" id="OGZ16482.1"/>
    </source>
</evidence>
<evidence type="ECO:0000256" key="1">
    <source>
        <dbReference type="SAM" id="Phobius"/>
    </source>
</evidence>
<feature type="transmembrane region" description="Helical" evidence="1">
    <location>
        <begin position="208"/>
        <end position="230"/>
    </location>
</feature>
<keyword evidence="2" id="KW-0732">Signal</keyword>
<feature type="transmembrane region" description="Helical" evidence="1">
    <location>
        <begin position="180"/>
        <end position="202"/>
    </location>
</feature>
<dbReference type="EMBL" id="MHLU01000173">
    <property type="protein sequence ID" value="OGZ16482.1"/>
    <property type="molecule type" value="Genomic_DNA"/>
</dbReference>
<keyword evidence="1" id="KW-1133">Transmembrane helix</keyword>
<feature type="chain" id="PRO_5009582628" description="TraG N-terminal Proteobacteria domain-containing protein" evidence="2">
    <location>
        <begin position="35"/>
        <end position="812"/>
    </location>
</feature>
<sequence length="812" mass="86211">MTSKSFKKQKRGSALMVLAFLLIGFFTSVNSAFAHPFIASAPSAGNDICFQATDVDSGLFTTQTYCYPSLAACETDYAAVAWAEHAGSCIENFSKKSWTEKTSEQAGKVVSDAVGGILDAAGDLLLSPLVLLSWIFFKTAGLFLAGMGSLLDIAISSTINGDFYKGLTVIDIGWTTMRDFANMFFIFALLFIAIKTILGLAGSNTKRWVAHLIIAALLINFSLFMTKVVIDAGNVLAWGFWDKMQITSGGVSGPTATMHLLEGFKLQSVVNPVDSSGTPIDLDSSTKIMLYLGGGLMMFIAGYVFLAGAILMMVRSVTLIVLMILSPIAFLGFALPVGSSLGSKWLSKLIGSAFVAPAFVAMLYLVSTIINSPDLFKLTSAQGKSIGGAIAGDISSYAIIYNYLLMIILVLASLSVANAVSAGAGSQAGAWAKKGLGGGGAVAALGFGAAGRQTIGRAGANKLKDAEWVKEQNRLIAKGGMRGRLANIELAGYQKASKGSFDVRNVSVMGKNVNSALGYGGVNVGQGAKRSYDTHGAVLSSVTGGYRGTEKEAEILKKNEERFKNAPDAQDAENRRMIGASYDTAKHKEVREKLASDIRVKEQTDIIKAETDKEKDIRSKLKEGAITKEDAEGALKAVTEAIGQAMKKVPPRKIADMIPLYAGSEAFAGNMDRSALHTVHQQALEGKYDTLDLKDAAGSPVNFSDHLTKSVMGGNNEDAKKYLMSTEGQKRLFNFDAEKYRPDYEIAQKSRDRIANIDLAHDAALAENAKIDAASAAKVAEEAAKAAAKRAEESAAFASTIGVAGQSYSKRA</sequence>
<proteinExistence type="predicted"/>
<dbReference type="AlphaFoldDB" id="A0A1G2DSV4"/>
<accession>A0A1G2DSV4</accession>
<feature type="transmembrane region" description="Helical" evidence="1">
    <location>
        <begin position="349"/>
        <end position="370"/>
    </location>
</feature>
<protein>
    <recommendedName>
        <fullName evidence="5">TraG N-terminal Proteobacteria domain-containing protein</fullName>
    </recommendedName>
</protein>
<evidence type="ECO:0008006" key="5">
    <source>
        <dbReference type="Google" id="ProtNLM"/>
    </source>
</evidence>
<feature type="signal peptide" evidence="2">
    <location>
        <begin position="1"/>
        <end position="34"/>
    </location>
</feature>
<name>A0A1G2DSV4_9BACT</name>